<feature type="compositionally biased region" description="Basic and acidic residues" evidence="1">
    <location>
        <begin position="348"/>
        <end position="378"/>
    </location>
</feature>
<dbReference type="PROSITE" id="PS51166">
    <property type="entry name" value="CBM20"/>
    <property type="match status" value="1"/>
</dbReference>
<dbReference type="FunFam" id="2.60.40.10:FF:000552">
    <property type="entry name" value="Related to glucoamylase"/>
    <property type="match status" value="1"/>
</dbReference>
<evidence type="ECO:0000259" key="2">
    <source>
        <dbReference type="PROSITE" id="PS51166"/>
    </source>
</evidence>
<evidence type="ECO:0000313" key="5">
    <source>
        <dbReference type="Proteomes" id="UP000327013"/>
    </source>
</evidence>
<sequence>MNTLPSSSSKIVVDKFVVSPKVLFLNRPEPRVLRSHKVADFGFFHSIYVQHRAIHPVVARLSSETQAGLETEETEIQETDPSKSVHVKFQLQKECMFGEQFLMVGDDTMFGLWDPSSAIPLNWSDGHVWTVELDIPIGKAIHFKFILKGSTGNIFWQPGPDRIFQTWETRNTITVCEDWDNAQLQKIIEEEQFADQNEQPTVDSEILIVAENFSHPKEELESAIADINTSPAEISIAEPQKEQIVADNIAPSPENPKAIVADNISYFDEDPNMNASSKVFSETTISDPKEEFVAIPYKSAVIAEDILGSKGRPPTVKNLINTDIEGNLSNHVGGPVLVPGLTPLSRVPAEEANKDESEKRFAEDGSDATHEAKNHDMQEANQDESEQRIVVDAPLGAYKAEDHIVPELEEKQEQDGDHPLQLAPREIFSDEEEQLVNGFEQKLHVPKREEQPHPELIDNKVLQRDIQWGRNTLQKLLTSLGLL</sequence>
<accession>A0A5N6RKC9</accession>
<evidence type="ECO:0000313" key="4">
    <source>
        <dbReference type="EMBL" id="KAE8099225.1"/>
    </source>
</evidence>
<dbReference type="SMART" id="SM01065">
    <property type="entry name" value="CBM_2"/>
    <property type="match status" value="1"/>
</dbReference>
<dbReference type="EMBL" id="CM017327">
    <property type="protein sequence ID" value="KAE8099224.1"/>
    <property type="molecule type" value="Genomic_DNA"/>
</dbReference>
<dbReference type="PANTHER" id="PTHR15048">
    <property type="entry name" value="STARCH-BINDING DOMAIN-CONTAINING PROTEIN 1"/>
    <property type="match status" value="1"/>
</dbReference>
<dbReference type="PANTHER" id="PTHR15048:SF0">
    <property type="entry name" value="STARCH-BINDING DOMAIN-CONTAINING PROTEIN 1"/>
    <property type="match status" value="1"/>
</dbReference>
<feature type="domain" description="CBM20" evidence="2">
    <location>
        <begin position="79"/>
        <end position="181"/>
    </location>
</feature>
<dbReference type="EMBL" id="CM017327">
    <property type="protein sequence ID" value="KAE8099225.1"/>
    <property type="molecule type" value="Genomic_DNA"/>
</dbReference>
<dbReference type="Pfam" id="PF00686">
    <property type="entry name" value="CBM_20"/>
    <property type="match status" value="1"/>
</dbReference>
<proteinExistence type="predicted"/>
<dbReference type="GO" id="GO:2001070">
    <property type="term" value="F:starch binding"/>
    <property type="evidence" value="ECO:0007669"/>
    <property type="project" value="InterPro"/>
</dbReference>
<dbReference type="GO" id="GO:0016020">
    <property type="term" value="C:membrane"/>
    <property type="evidence" value="ECO:0007669"/>
    <property type="project" value="TreeGrafter"/>
</dbReference>
<evidence type="ECO:0000313" key="3">
    <source>
        <dbReference type="EMBL" id="KAE8099224.1"/>
    </source>
</evidence>
<dbReference type="Gene3D" id="2.60.40.10">
    <property type="entry name" value="Immunoglobulins"/>
    <property type="match status" value="1"/>
</dbReference>
<dbReference type="InterPro" id="IPR013784">
    <property type="entry name" value="Carb-bd-like_fold"/>
</dbReference>
<dbReference type="OrthoDB" id="550577at2759"/>
<dbReference type="InterPro" id="IPR013783">
    <property type="entry name" value="Ig-like_fold"/>
</dbReference>
<gene>
    <name evidence="3" type="ORF">FH972_017221</name>
    <name evidence="4" type="ORF">FH972_017222</name>
</gene>
<name>A0A5N6RKC9_9ROSI</name>
<feature type="region of interest" description="Disordered" evidence="1">
    <location>
        <begin position="348"/>
        <end position="386"/>
    </location>
</feature>
<keyword evidence="5" id="KW-1185">Reference proteome</keyword>
<dbReference type="InterPro" id="IPR002044">
    <property type="entry name" value="CBM20"/>
</dbReference>
<dbReference type="CDD" id="cd05467">
    <property type="entry name" value="CBM20"/>
    <property type="match status" value="1"/>
</dbReference>
<organism evidence="4 5">
    <name type="scientific">Carpinus fangiana</name>
    <dbReference type="NCBI Taxonomy" id="176857"/>
    <lineage>
        <taxon>Eukaryota</taxon>
        <taxon>Viridiplantae</taxon>
        <taxon>Streptophyta</taxon>
        <taxon>Embryophyta</taxon>
        <taxon>Tracheophyta</taxon>
        <taxon>Spermatophyta</taxon>
        <taxon>Magnoliopsida</taxon>
        <taxon>eudicotyledons</taxon>
        <taxon>Gunneridae</taxon>
        <taxon>Pentapetalae</taxon>
        <taxon>rosids</taxon>
        <taxon>fabids</taxon>
        <taxon>Fagales</taxon>
        <taxon>Betulaceae</taxon>
        <taxon>Carpinus</taxon>
    </lineage>
</organism>
<dbReference type="AlphaFoldDB" id="A0A5N6RKC9"/>
<reference evidence="4 5" key="1">
    <citation type="submission" date="2019-06" db="EMBL/GenBank/DDBJ databases">
        <title>A chromosomal-level reference genome of Carpinus fangiana (Coryloideae, Betulaceae).</title>
        <authorList>
            <person name="Yang X."/>
            <person name="Wang Z."/>
            <person name="Zhang L."/>
            <person name="Hao G."/>
            <person name="Liu J."/>
            <person name="Yang Y."/>
        </authorList>
    </citation>
    <scope>NUCLEOTIDE SEQUENCE [LARGE SCALE GENOMIC DNA]</scope>
    <source>
        <strain evidence="4">Cfa_2016G</strain>
        <tissue evidence="4">Leaf</tissue>
    </source>
</reference>
<evidence type="ECO:0000256" key="1">
    <source>
        <dbReference type="SAM" id="MobiDB-lite"/>
    </source>
</evidence>
<dbReference type="Proteomes" id="UP000327013">
    <property type="component" value="Chromosome 7"/>
</dbReference>
<protein>
    <recommendedName>
        <fullName evidence="2">CBM20 domain-containing protein</fullName>
    </recommendedName>
</protein>
<dbReference type="SUPFAM" id="SSF49452">
    <property type="entry name" value="Starch-binding domain-like"/>
    <property type="match status" value="1"/>
</dbReference>